<dbReference type="InterPro" id="IPR001628">
    <property type="entry name" value="Znf_hrmn_rcpt"/>
</dbReference>
<dbReference type="CDD" id="cd06960">
    <property type="entry name" value="NR_DBD_HNF4A"/>
    <property type="match status" value="1"/>
</dbReference>
<dbReference type="InterPro" id="IPR049636">
    <property type="entry name" value="HNF4-like_DBD"/>
</dbReference>
<dbReference type="WBParaSite" id="jg23257">
    <property type="protein sequence ID" value="jg23257"/>
    <property type="gene ID" value="jg23257"/>
</dbReference>
<dbReference type="SMART" id="SM00430">
    <property type="entry name" value="HOLI"/>
    <property type="match status" value="1"/>
</dbReference>
<dbReference type="PROSITE" id="PS51843">
    <property type="entry name" value="NR_LBD"/>
    <property type="match status" value="1"/>
</dbReference>
<keyword evidence="3 11" id="KW-0479">Metal-binding</keyword>
<keyword evidence="5 11" id="KW-0862">Zinc</keyword>
<sequence length="386" mass="43692">MVGPIRQVPKPKFNDGPVVQDPTCLFCLICGCKSNVSKHYGATSCVRCKTFFRRAVLQKQEPRCILQQIDHKCMDRSKFCRGCRYRTCLDVGMTITALRPKRDIIGVRRYASPISSSSEQTISSTPKTTTTTSGDYIKCKSSADDLVKLITRLTTFDQMIRAKKIELLRLKTQAKKLAEAIKDGNKVPLSSEAKLEITLRADMASVTQIDMLCMLDWSKTLPMFLELPLADKMTLLKRFAVYYLVIEHGYFTAQIDAEDIWLISNGTCMPRSVNILPEETKKTMTDRCIDEVAAPLRRLKLLPQELLTLKIIVLFNCGNHKHKEDNTLLICDESRQKLIRKVGNVVLTISGIFTAASALLESYQIMRLFKLTEFDQISEQLLFGGD</sequence>
<comment type="subcellular location">
    <subcellularLocation>
        <location evidence="1 11">Nucleus</location>
    </subcellularLocation>
</comment>
<dbReference type="Proteomes" id="UP000887574">
    <property type="component" value="Unplaced"/>
</dbReference>
<dbReference type="GO" id="GO:0000978">
    <property type="term" value="F:RNA polymerase II cis-regulatory region sequence-specific DNA binding"/>
    <property type="evidence" value="ECO:0007669"/>
    <property type="project" value="InterPro"/>
</dbReference>
<protein>
    <submittedName>
        <fullName evidence="15">Uncharacterized protein</fullName>
    </submittedName>
</protein>
<dbReference type="GO" id="GO:0008270">
    <property type="term" value="F:zinc ion binding"/>
    <property type="evidence" value="ECO:0007669"/>
    <property type="project" value="UniProtKB-KW"/>
</dbReference>
<dbReference type="PROSITE" id="PS51030">
    <property type="entry name" value="NUCLEAR_REC_DBD_2"/>
    <property type="match status" value="1"/>
</dbReference>
<dbReference type="PROSITE" id="PS51257">
    <property type="entry name" value="PROKAR_LIPOPROTEIN"/>
    <property type="match status" value="1"/>
</dbReference>
<evidence type="ECO:0000256" key="3">
    <source>
        <dbReference type="ARBA" id="ARBA00022723"/>
    </source>
</evidence>
<dbReference type="PRINTS" id="PR00398">
    <property type="entry name" value="STRDHORMONER"/>
</dbReference>
<dbReference type="InterPro" id="IPR000536">
    <property type="entry name" value="Nucl_hrmn_rcpt_lig-bd"/>
</dbReference>
<dbReference type="InterPro" id="IPR035500">
    <property type="entry name" value="NHR-like_dom_sf"/>
</dbReference>
<evidence type="ECO:0000259" key="13">
    <source>
        <dbReference type="PROSITE" id="PS51843"/>
    </source>
</evidence>
<keyword evidence="7 11" id="KW-0238">DNA-binding</keyword>
<dbReference type="PANTHER" id="PTHR46587">
    <property type="entry name" value="NUCLEAR HORMONE RECEPTOR FAMILY"/>
    <property type="match status" value="1"/>
</dbReference>
<proteinExistence type="inferred from homology"/>
<comment type="similarity">
    <text evidence="2 11">Belongs to the nuclear hormone receptor family.</text>
</comment>
<name>A0A915DVM4_9BILA</name>
<dbReference type="Pfam" id="PF00104">
    <property type="entry name" value="Hormone_recep"/>
    <property type="match status" value="1"/>
</dbReference>
<keyword evidence="9 11" id="KW-0675">Receptor</keyword>
<evidence type="ECO:0000256" key="1">
    <source>
        <dbReference type="ARBA" id="ARBA00004123"/>
    </source>
</evidence>
<evidence type="ECO:0000256" key="10">
    <source>
        <dbReference type="ARBA" id="ARBA00023242"/>
    </source>
</evidence>
<feature type="domain" description="NR LBD" evidence="13">
    <location>
        <begin position="169"/>
        <end position="385"/>
    </location>
</feature>
<keyword evidence="4 11" id="KW-0863">Zinc-finger</keyword>
<dbReference type="InterPro" id="IPR001723">
    <property type="entry name" value="Nuclear_hrmn_rcpt"/>
</dbReference>
<keyword evidence="6 11" id="KW-0805">Transcription regulation</keyword>
<keyword evidence="14" id="KW-1185">Reference proteome</keyword>
<evidence type="ECO:0000256" key="11">
    <source>
        <dbReference type="RuleBase" id="RU004334"/>
    </source>
</evidence>
<dbReference type="SUPFAM" id="SSF57716">
    <property type="entry name" value="Glucocorticoid receptor-like (DNA-binding domain)"/>
    <property type="match status" value="1"/>
</dbReference>
<dbReference type="PANTHER" id="PTHR46587:SF7">
    <property type="entry name" value="NUCLEAR HORMONE RECEPTOR FAMILY MEMBER NHR-19"/>
    <property type="match status" value="1"/>
</dbReference>
<evidence type="ECO:0000256" key="6">
    <source>
        <dbReference type="ARBA" id="ARBA00023015"/>
    </source>
</evidence>
<dbReference type="GO" id="GO:0003700">
    <property type="term" value="F:DNA-binding transcription factor activity"/>
    <property type="evidence" value="ECO:0007669"/>
    <property type="project" value="InterPro"/>
</dbReference>
<evidence type="ECO:0000256" key="2">
    <source>
        <dbReference type="ARBA" id="ARBA00005993"/>
    </source>
</evidence>
<accession>A0A915DVM4</accession>
<keyword evidence="8 11" id="KW-0804">Transcription</keyword>
<evidence type="ECO:0000259" key="12">
    <source>
        <dbReference type="PROSITE" id="PS51030"/>
    </source>
</evidence>
<dbReference type="InterPro" id="IPR013088">
    <property type="entry name" value="Znf_NHR/GATA"/>
</dbReference>
<evidence type="ECO:0000256" key="5">
    <source>
        <dbReference type="ARBA" id="ARBA00022833"/>
    </source>
</evidence>
<dbReference type="SUPFAM" id="SSF48508">
    <property type="entry name" value="Nuclear receptor ligand-binding domain"/>
    <property type="match status" value="1"/>
</dbReference>
<dbReference type="Gene3D" id="3.30.50.10">
    <property type="entry name" value="Erythroid Transcription Factor GATA-1, subunit A"/>
    <property type="match status" value="1"/>
</dbReference>
<dbReference type="PRINTS" id="PR00047">
    <property type="entry name" value="STROIDFINGER"/>
</dbReference>
<reference evidence="15" key="1">
    <citation type="submission" date="2022-11" db="UniProtKB">
        <authorList>
            <consortium name="WormBaseParasite"/>
        </authorList>
    </citation>
    <scope>IDENTIFICATION</scope>
</reference>
<dbReference type="Gene3D" id="1.10.565.10">
    <property type="entry name" value="Retinoid X Receptor"/>
    <property type="match status" value="1"/>
</dbReference>
<organism evidence="14 15">
    <name type="scientific">Ditylenchus dipsaci</name>
    <dbReference type="NCBI Taxonomy" id="166011"/>
    <lineage>
        <taxon>Eukaryota</taxon>
        <taxon>Metazoa</taxon>
        <taxon>Ecdysozoa</taxon>
        <taxon>Nematoda</taxon>
        <taxon>Chromadorea</taxon>
        <taxon>Rhabditida</taxon>
        <taxon>Tylenchina</taxon>
        <taxon>Tylenchomorpha</taxon>
        <taxon>Sphaerularioidea</taxon>
        <taxon>Anguinidae</taxon>
        <taxon>Anguininae</taxon>
        <taxon>Ditylenchus</taxon>
    </lineage>
</organism>
<evidence type="ECO:0000256" key="4">
    <source>
        <dbReference type="ARBA" id="ARBA00022771"/>
    </source>
</evidence>
<evidence type="ECO:0000313" key="14">
    <source>
        <dbReference type="Proteomes" id="UP000887574"/>
    </source>
</evidence>
<dbReference type="PROSITE" id="PS00031">
    <property type="entry name" value="NUCLEAR_REC_DBD_1"/>
    <property type="match status" value="1"/>
</dbReference>
<dbReference type="GO" id="GO:0005634">
    <property type="term" value="C:nucleus"/>
    <property type="evidence" value="ECO:0007669"/>
    <property type="project" value="UniProtKB-SubCell"/>
</dbReference>
<evidence type="ECO:0000256" key="8">
    <source>
        <dbReference type="ARBA" id="ARBA00023163"/>
    </source>
</evidence>
<dbReference type="SMART" id="SM00399">
    <property type="entry name" value="ZnF_C4"/>
    <property type="match status" value="1"/>
</dbReference>
<evidence type="ECO:0000313" key="15">
    <source>
        <dbReference type="WBParaSite" id="jg23257"/>
    </source>
</evidence>
<feature type="domain" description="Nuclear receptor" evidence="12">
    <location>
        <begin position="24"/>
        <end position="100"/>
    </location>
</feature>
<dbReference type="Pfam" id="PF00105">
    <property type="entry name" value="zf-C4"/>
    <property type="match status" value="1"/>
</dbReference>
<keyword evidence="10 11" id="KW-0539">Nucleus</keyword>
<dbReference type="AlphaFoldDB" id="A0A915DVM4"/>
<evidence type="ECO:0000256" key="7">
    <source>
        <dbReference type="ARBA" id="ARBA00023125"/>
    </source>
</evidence>
<evidence type="ECO:0000256" key="9">
    <source>
        <dbReference type="ARBA" id="ARBA00023170"/>
    </source>
</evidence>